<dbReference type="RefSeq" id="WP_159470768.1">
    <property type="nucleotide sequence ID" value="NZ_BAAATH010000003.1"/>
</dbReference>
<feature type="compositionally biased region" description="Low complexity" evidence="2">
    <location>
        <begin position="367"/>
        <end position="376"/>
    </location>
</feature>
<dbReference type="Proteomes" id="UP000435837">
    <property type="component" value="Unassembled WGS sequence"/>
</dbReference>
<accession>A0A640S213</accession>
<dbReference type="EMBL" id="CP108473">
    <property type="protein sequence ID" value="WUS23328.1"/>
    <property type="molecule type" value="Genomic_DNA"/>
</dbReference>
<keyword evidence="1" id="KW-0175">Coiled coil</keyword>
<feature type="coiled-coil region" evidence="1">
    <location>
        <begin position="55"/>
        <end position="82"/>
    </location>
</feature>
<dbReference type="InterPro" id="IPR036689">
    <property type="entry name" value="ESAT-6-like_sf"/>
</dbReference>
<dbReference type="Proteomes" id="UP001432292">
    <property type="component" value="Chromosome"/>
</dbReference>
<sequence length="386" mass="40548">MSGPVSGALGAYNKVNDWMSGFDSAVDTIMRPLVEPLAEHLEAVTGDDEGIQEAAKLWRDQAAELRDLIADQRRDRADLAHEWTGEAAEAFQGHLAELETALEAEAEDMDAVADVLEQAGAQAKMAEQVVETLIRELIEWAIIELAVALATSIVTAGISAAAAAAAAVAEASFVSARIARVLAELAKELKAFVNIIKLLKKAKKMSKIKKLKPWTWKHLKDPVEAEKFAKALAAKKALKAIKTPMKGAVGLGMGALGFSGDPTQAVSPIVQHEADKLDDALSGKGSHDSGGSSGHGSPHLPPASDFEGPPAPGFAPSRDVQEPASPLPGGRPTAPDPGFASLPDEPVAQDPLSRYREPAVAENPGVTTMPAPARTTTPRDPDNPFG</sequence>
<name>A0A640S213_9ACTN</name>
<evidence type="ECO:0000256" key="1">
    <source>
        <dbReference type="SAM" id="Coils"/>
    </source>
</evidence>
<organism evidence="4 6">
    <name type="scientific">Streptomyces caniferus</name>
    <dbReference type="NCBI Taxonomy" id="285557"/>
    <lineage>
        <taxon>Bacteria</taxon>
        <taxon>Bacillati</taxon>
        <taxon>Actinomycetota</taxon>
        <taxon>Actinomycetes</taxon>
        <taxon>Kitasatosporales</taxon>
        <taxon>Streptomycetaceae</taxon>
        <taxon>Streptomyces</taxon>
    </lineage>
</organism>
<reference evidence="5" key="2">
    <citation type="submission" date="2022-10" db="EMBL/GenBank/DDBJ databases">
        <title>The complete genomes of actinobacterial strains from the NBC collection.</title>
        <authorList>
            <person name="Joergensen T.S."/>
            <person name="Alvarez Arevalo M."/>
            <person name="Sterndorff E.B."/>
            <person name="Faurdal D."/>
            <person name="Vuksanovic O."/>
            <person name="Mourched A.-S."/>
            <person name="Charusanti P."/>
            <person name="Shaw S."/>
            <person name="Blin K."/>
            <person name="Weber T."/>
        </authorList>
    </citation>
    <scope>NUCLEOTIDE SEQUENCE</scope>
    <source>
        <strain evidence="5">NBC_01256</strain>
    </source>
</reference>
<dbReference type="Pfam" id="PF25547">
    <property type="entry name" value="WXG100_2"/>
    <property type="match status" value="1"/>
</dbReference>
<dbReference type="AlphaFoldDB" id="A0A640S213"/>
<evidence type="ECO:0000313" key="7">
    <source>
        <dbReference type="Proteomes" id="UP001432292"/>
    </source>
</evidence>
<evidence type="ECO:0000256" key="2">
    <source>
        <dbReference type="SAM" id="MobiDB-lite"/>
    </source>
</evidence>
<proteinExistence type="predicted"/>
<feature type="domain" description="Outer membrane channel protein CpnT-like N-terminal" evidence="3">
    <location>
        <begin position="46"/>
        <end position="169"/>
    </location>
</feature>
<feature type="region of interest" description="Disordered" evidence="2">
    <location>
        <begin position="279"/>
        <end position="386"/>
    </location>
</feature>
<dbReference type="SUPFAM" id="SSF140453">
    <property type="entry name" value="EsxAB dimer-like"/>
    <property type="match status" value="1"/>
</dbReference>
<gene>
    <name evidence="5" type="ORF">OG727_14185</name>
    <name evidence="4" type="ORF">Scani_12750</name>
</gene>
<dbReference type="InterPro" id="IPR057746">
    <property type="entry name" value="CpnT-like_N"/>
</dbReference>
<reference evidence="4 6" key="1">
    <citation type="submission" date="2019-12" db="EMBL/GenBank/DDBJ databases">
        <title>Whole genome shotgun sequence of Streptomyces caniferus NBRC 15389.</title>
        <authorList>
            <person name="Ichikawa N."/>
            <person name="Kimura A."/>
            <person name="Kitahashi Y."/>
            <person name="Komaki H."/>
            <person name="Tamura T."/>
        </authorList>
    </citation>
    <scope>NUCLEOTIDE SEQUENCE [LARGE SCALE GENOMIC DNA]</scope>
    <source>
        <strain evidence="4 6">NBRC 15389</strain>
    </source>
</reference>
<dbReference type="EMBL" id="BLIN01000002">
    <property type="protein sequence ID" value="GFE05007.1"/>
    <property type="molecule type" value="Genomic_DNA"/>
</dbReference>
<dbReference type="Gene3D" id="1.10.287.1060">
    <property type="entry name" value="ESAT-6-like"/>
    <property type="match status" value="1"/>
</dbReference>
<evidence type="ECO:0000313" key="4">
    <source>
        <dbReference type="EMBL" id="GFE05007.1"/>
    </source>
</evidence>
<dbReference type="OrthoDB" id="4824840at2"/>
<evidence type="ECO:0000259" key="3">
    <source>
        <dbReference type="Pfam" id="PF25547"/>
    </source>
</evidence>
<dbReference type="GeneID" id="96637844"/>
<evidence type="ECO:0000313" key="6">
    <source>
        <dbReference type="Proteomes" id="UP000435837"/>
    </source>
</evidence>
<evidence type="ECO:0000313" key="5">
    <source>
        <dbReference type="EMBL" id="WUS23328.1"/>
    </source>
</evidence>
<protein>
    <submittedName>
        <fullName evidence="5">WXG100 family type VII secretion target</fullName>
    </submittedName>
</protein>
<feature type="compositionally biased region" description="Basic and acidic residues" evidence="2">
    <location>
        <begin position="377"/>
        <end position="386"/>
    </location>
</feature>
<keyword evidence="7" id="KW-1185">Reference proteome</keyword>